<dbReference type="PANTHER" id="PTHR45632">
    <property type="entry name" value="LD33804P"/>
    <property type="match status" value="1"/>
</dbReference>
<comment type="caution">
    <text evidence="3">The sequence shown here is derived from an EMBL/GenBank/DDBJ whole genome shotgun (WGS) entry which is preliminary data.</text>
</comment>
<evidence type="ECO:0000256" key="1">
    <source>
        <dbReference type="ARBA" id="ARBA00022441"/>
    </source>
</evidence>
<dbReference type="AlphaFoldDB" id="A0A813NV47"/>
<reference evidence="3" key="1">
    <citation type="submission" date="2021-02" db="EMBL/GenBank/DDBJ databases">
        <authorList>
            <person name="Nowell W R."/>
        </authorList>
    </citation>
    <scope>NUCLEOTIDE SEQUENCE</scope>
</reference>
<name>A0A813NV47_ADIRI</name>
<keyword evidence="2" id="KW-1133">Transmembrane helix</keyword>
<evidence type="ECO:0000313" key="4">
    <source>
        <dbReference type="Proteomes" id="UP000663852"/>
    </source>
</evidence>
<dbReference type="SUPFAM" id="SSF117281">
    <property type="entry name" value="Kelch motif"/>
    <property type="match status" value="1"/>
</dbReference>
<dbReference type="PANTHER" id="PTHR45632:SF5">
    <property type="entry name" value="KELCH-LIKE PROTEIN 22"/>
    <property type="match status" value="1"/>
</dbReference>
<accession>A0A813NV47</accession>
<gene>
    <name evidence="3" type="ORF">EDS130_LOCUS1785</name>
</gene>
<evidence type="ECO:0000256" key="2">
    <source>
        <dbReference type="SAM" id="Phobius"/>
    </source>
</evidence>
<dbReference type="SMART" id="SM00612">
    <property type="entry name" value="Kelch"/>
    <property type="match status" value="3"/>
</dbReference>
<dbReference type="Proteomes" id="UP000663852">
    <property type="component" value="Unassembled WGS sequence"/>
</dbReference>
<evidence type="ECO:0000313" key="3">
    <source>
        <dbReference type="EMBL" id="CAF0741889.1"/>
    </source>
</evidence>
<dbReference type="InterPro" id="IPR006652">
    <property type="entry name" value="Kelch_1"/>
</dbReference>
<keyword evidence="2" id="KW-0472">Membrane</keyword>
<keyword evidence="2" id="KW-0812">Transmembrane</keyword>
<dbReference type="EMBL" id="CAJNOJ010000004">
    <property type="protein sequence ID" value="CAF0741889.1"/>
    <property type="molecule type" value="Genomic_DNA"/>
</dbReference>
<keyword evidence="1" id="KW-0880">Kelch repeat</keyword>
<sequence length="581" mass="65611">MSWLNDYTKPKWPLWCRLLTFGGLFVVLPLLIITTSVLTPILLTKHHRHQHNPAIISNVDPTTYNQIAHEFENKLKLQTEDTLQLEKVYQELAQQSQCNYFLPSIDDTLFVFQFHLRHSSSVCKNQLCRKKLDASVYHQLHTITYFPIQISYSTTLELNLCSIVGFPNTGNYSKCCSKKNQYSCHFTRETSSTDLYTDPISWAPAVRIVTTSAPSASICQSNSSDRRNKWIIVGNMSEAIMDHRSTLVLEENSILITGGAKDQLFFSDAVQNYQFANQSLLLRVNKSMIVKRFLHSTDRLPLSGLILLTGTTPISTSKEQTIAELLDPISGQTKSIEMLTNRRFHTSVVIPTDDKVVLIGGNNYSSTVLSTGDVFNGTHFIPILNTMMVQRIYHTATYIPTLNKVLIIGGRDAEHSERNTYNTIEFYDVTSNMFERLPNITMTTARARHTATYIPSPVNKLLIIGGENNESHYLDSCELFDIQTLTFTKYGNINFGRYDHQAILLNNHNNILITDGISNSISIIQSEIFSLKTMSACQAGEMNTLRERFTSTLIPSTGEVLVCGGRDVFYSALNSCELYVP</sequence>
<dbReference type="OrthoDB" id="10055278at2759"/>
<dbReference type="InterPro" id="IPR015915">
    <property type="entry name" value="Kelch-typ_b-propeller"/>
</dbReference>
<protein>
    <submittedName>
        <fullName evidence="3">Uncharacterized protein</fullName>
    </submittedName>
</protein>
<dbReference type="Gene3D" id="2.120.10.80">
    <property type="entry name" value="Kelch-type beta propeller"/>
    <property type="match status" value="2"/>
</dbReference>
<organism evidence="3 4">
    <name type="scientific">Adineta ricciae</name>
    <name type="common">Rotifer</name>
    <dbReference type="NCBI Taxonomy" id="249248"/>
    <lineage>
        <taxon>Eukaryota</taxon>
        <taxon>Metazoa</taxon>
        <taxon>Spiralia</taxon>
        <taxon>Gnathifera</taxon>
        <taxon>Rotifera</taxon>
        <taxon>Eurotatoria</taxon>
        <taxon>Bdelloidea</taxon>
        <taxon>Adinetida</taxon>
        <taxon>Adinetidae</taxon>
        <taxon>Adineta</taxon>
    </lineage>
</organism>
<feature type="transmembrane region" description="Helical" evidence="2">
    <location>
        <begin position="20"/>
        <end position="43"/>
    </location>
</feature>
<proteinExistence type="predicted"/>